<keyword evidence="1" id="KW-0677">Repeat</keyword>
<evidence type="ECO:0000256" key="2">
    <source>
        <dbReference type="SAM" id="MobiDB-lite"/>
    </source>
</evidence>
<dbReference type="InterPro" id="IPR003409">
    <property type="entry name" value="MORN"/>
</dbReference>
<dbReference type="KEGG" id="ptm:GSPATT00007237001"/>
<name>A0CE08_PARTE</name>
<proteinExistence type="predicted"/>
<dbReference type="EMBL" id="CT868063">
    <property type="protein sequence ID" value="CAK69025.1"/>
    <property type="molecule type" value="Genomic_DNA"/>
</dbReference>
<dbReference type="GeneID" id="5022207"/>
<evidence type="ECO:0000313" key="3">
    <source>
        <dbReference type="EMBL" id="CAK69025.1"/>
    </source>
</evidence>
<dbReference type="Proteomes" id="UP000000600">
    <property type="component" value="Unassembled WGS sequence"/>
</dbReference>
<dbReference type="PANTHER" id="PTHR43215">
    <property type="entry name" value="RADIAL SPOKE HEAD 1 HOMOLOG"/>
    <property type="match status" value="1"/>
</dbReference>
<gene>
    <name evidence="3" type="ORF">GSPATT00007237001</name>
</gene>
<protein>
    <recommendedName>
        <fullName evidence="5">MORN repeat protein</fullName>
    </recommendedName>
</protein>
<dbReference type="STRING" id="5888.A0CE08"/>
<dbReference type="AlphaFoldDB" id="A0CE08"/>
<organism evidence="3 4">
    <name type="scientific">Paramecium tetraurelia</name>
    <dbReference type="NCBI Taxonomy" id="5888"/>
    <lineage>
        <taxon>Eukaryota</taxon>
        <taxon>Sar</taxon>
        <taxon>Alveolata</taxon>
        <taxon>Ciliophora</taxon>
        <taxon>Intramacronucleata</taxon>
        <taxon>Oligohymenophorea</taxon>
        <taxon>Peniculida</taxon>
        <taxon>Parameciidae</taxon>
        <taxon>Paramecium</taxon>
    </lineage>
</organism>
<dbReference type="RefSeq" id="XP_001436422.1">
    <property type="nucleotide sequence ID" value="XM_001436385.1"/>
</dbReference>
<accession>A0CE08</accession>
<dbReference type="Pfam" id="PF02493">
    <property type="entry name" value="MORN"/>
    <property type="match status" value="3"/>
</dbReference>
<dbReference type="eggNOG" id="KOG0229">
    <property type="taxonomic scope" value="Eukaryota"/>
</dbReference>
<dbReference type="OrthoDB" id="270720at2759"/>
<keyword evidence="4" id="KW-1185">Reference proteome</keyword>
<dbReference type="CDD" id="cd23767">
    <property type="entry name" value="IQCD"/>
    <property type="match status" value="1"/>
</dbReference>
<dbReference type="InParanoid" id="A0CE08"/>
<dbReference type="SMART" id="SM00698">
    <property type="entry name" value="MORN"/>
    <property type="match status" value="3"/>
</dbReference>
<dbReference type="HOGENOM" id="CLU_032017_1_0_1"/>
<dbReference type="InterPro" id="IPR000048">
    <property type="entry name" value="IQ_motif_EF-hand-BS"/>
</dbReference>
<dbReference type="SUPFAM" id="SSF82185">
    <property type="entry name" value="Histone H3 K4-specific methyltransferase SET7/9 N-terminal domain"/>
    <property type="match status" value="1"/>
</dbReference>
<dbReference type="SMART" id="SM00015">
    <property type="entry name" value="IQ"/>
    <property type="match status" value="1"/>
</dbReference>
<dbReference type="PANTHER" id="PTHR43215:SF14">
    <property type="entry name" value="RADIAL SPOKE HEAD 1 HOMOLOG"/>
    <property type="match status" value="1"/>
</dbReference>
<evidence type="ECO:0000256" key="1">
    <source>
        <dbReference type="ARBA" id="ARBA00022737"/>
    </source>
</evidence>
<dbReference type="Pfam" id="PF00612">
    <property type="entry name" value="IQ"/>
    <property type="match status" value="1"/>
</dbReference>
<dbReference type="Gene3D" id="2.20.110.10">
    <property type="entry name" value="Histone H3 K4-specific methyltransferase SET7/9 N-terminal domain"/>
    <property type="match status" value="2"/>
</dbReference>
<dbReference type="OMA" id="QARMYLK"/>
<evidence type="ECO:0000313" key="4">
    <source>
        <dbReference type="Proteomes" id="UP000000600"/>
    </source>
</evidence>
<feature type="region of interest" description="Disordered" evidence="2">
    <location>
        <begin position="28"/>
        <end position="61"/>
    </location>
</feature>
<feature type="compositionally biased region" description="Low complexity" evidence="2">
    <location>
        <begin position="36"/>
        <end position="46"/>
    </location>
</feature>
<dbReference type="PROSITE" id="PS50096">
    <property type="entry name" value="IQ"/>
    <property type="match status" value="1"/>
</dbReference>
<sequence length="372" mass="43595">MGSKCSNCAQCQKDKLEQLNEVTITKKSESHKNVISSNSQLSQQNNAHLRKQKSNQSHDDTDKKVRALLLSKKAIVIQKYWKGYKSRKAYEQARMYLKKSQIEQATIESKSKRNTQKYFIQEDKKKLSLNLKKENFDQNTNLRVGRLMKESGWVIKETVKEFKFGWMEPSSQVNGRIIKPVDKEPFTISTVLLMKDNGRVIEQTDSEFTNSQMELFTQDNGKMIINMDKVRRNGLIIQCIRENISKARNKDKERISGQMEVTSKESGLIIRQMVMEFMFGLMERQYKGIWKDNKMHGYGVYQWTDGRSYHGEYLNDKKHGKGKYFWPDGKVFEGEWVDGKQNGRGKYLMPDGRVKFGWWEKGKRINLDGKFE</sequence>
<evidence type="ECO:0008006" key="5">
    <source>
        <dbReference type="Google" id="ProtNLM"/>
    </source>
</evidence>
<reference evidence="3 4" key="1">
    <citation type="journal article" date="2006" name="Nature">
        <title>Global trends of whole-genome duplications revealed by the ciliate Paramecium tetraurelia.</title>
        <authorList>
            <consortium name="Genoscope"/>
            <person name="Aury J.-M."/>
            <person name="Jaillon O."/>
            <person name="Duret L."/>
            <person name="Noel B."/>
            <person name="Jubin C."/>
            <person name="Porcel B.M."/>
            <person name="Segurens B."/>
            <person name="Daubin V."/>
            <person name="Anthouard V."/>
            <person name="Aiach N."/>
            <person name="Arnaiz O."/>
            <person name="Billaut A."/>
            <person name="Beisson J."/>
            <person name="Blanc I."/>
            <person name="Bouhouche K."/>
            <person name="Camara F."/>
            <person name="Duharcourt S."/>
            <person name="Guigo R."/>
            <person name="Gogendeau D."/>
            <person name="Katinka M."/>
            <person name="Keller A.-M."/>
            <person name="Kissmehl R."/>
            <person name="Klotz C."/>
            <person name="Koll F."/>
            <person name="Le Moue A."/>
            <person name="Lepere C."/>
            <person name="Malinsky S."/>
            <person name="Nowacki M."/>
            <person name="Nowak J.K."/>
            <person name="Plattner H."/>
            <person name="Poulain J."/>
            <person name="Ruiz F."/>
            <person name="Serrano V."/>
            <person name="Zagulski M."/>
            <person name="Dessen P."/>
            <person name="Betermier M."/>
            <person name="Weissenbach J."/>
            <person name="Scarpelli C."/>
            <person name="Schachter V."/>
            <person name="Sperling L."/>
            <person name="Meyer E."/>
            <person name="Cohen J."/>
            <person name="Wincker P."/>
        </authorList>
    </citation>
    <scope>NUCLEOTIDE SEQUENCE [LARGE SCALE GENOMIC DNA]</scope>
    <source>
        <strain evidence="3 4">Stock d4-2</strain>
    </source>
</reference>